<keyword evidence="1" id="KW-0175">Coiled coil</keyword>
<organism evidence="3 4">
    <name type="scientific">Selenomonas dianae</name>
    <dbReference type="NCBI Taxonomy" id="135079"/>
    <lineage>
        <taxon>Bacteria</taxon>
        <taxon>Bacillati</taxon>
        <taxon>Bacillota</taxon>
        <taxon>Negativicutes</taxon>
        <taxon>Selenomonadales</taxon>
        <taxon>Selenomonadaceae</taxon>
        <taxon>Selenomonas</taxon>
    </lineage>
</organism>
<protein>
    <recommendedName>
        <fullName evidence="5">Outer membrane protein</fullName>
    </recommendedName>
</protein>
<dbReference type="SMART" id="SM00935">
    <property type="entry name" value="OmpH"/>
    <property type="match status" value="1"/>
</dbReference>
<dbReference type="SUPFAM" id="SSF111384">
    <property type="entry name" value="OmpH-like"/>
    <property type="match status" value="1"/>
</dbReference>
<dbReference type="InterPro" id="IPR024930">
    <property type="entry name" value="Skp_dom_sf"/>
</dbReference>
<evidence type="ECO:0000256" key="1">
    <source>
        <dbReference type="SAM" id="Coils"/>
    </source>
</evidence>
<comment type="caution">
    <text evidence="3">The sequence shown here is derived from an EMBL/GenBank/DDBJ whole genome shotgun (WGS) entry which is preliminary data.</text>
</comment>
<dbReference type="Gene3D" id="3.30.910.20">
    <property type="entry name" value="Skp domain"/>
    <property type="match status" value="1"/>
</dbReference>
<reference evidence="4" key="1">
    <citation type="journal article" date="2019" name="Int. J. Syst. Evol. Microbiol.">
        <title>The Global Catalogue of Microorganisms (GCM) 10K type strain sequencing project: providing services to taxonomists for standard genome sequencing and annotation.</title>
        <authorList>
            <consortium name="The Broad Institute Genomics Platform"/>
            <consortium name="The Broad Institute Genome Sequencing Center for Infectious Disease"/>
            <person name="Wu L."/>
            <person name="Ma J."/>
        </authorList>
    </citation>
    <scope>NUCLEOTIDE SEQUENCE [LARGE SCALE GENOMIC DNA]</scope>
    <source>
        <strain evidence="4">JCM 8542</strain>
    </source>
</reference>
<evidence type="ECO:0000256" key="2">
    <source>
        <dbReference type="SAM" id="SignalP"/>
    </source>
</evidence>
<proteinExistence type="predicted"/>
<gene>
    <name evidence="3" type="ORF">GCM10008919_02930</name>
</gene>
<feature type="signal peptide" evidence="2">
    <location>
        <begin position="1"/>
        <end position="20"/>
    </location>
</feature>
<evidence type="ECO:0000313" key="3">
    <source>
        <dbReference type="EMBL" id="GAA0203003.1"/>
    </source>
</evidence>
<feature type="coiled-coil region" evidence="1">
    <location>
        <begin position="32"/>
        <end position="66"/>
    </location>
</feature>
<dbReference type="RefSeq" id="WP_304987698.1">
    <property type="nucleotide sequence ID" value="NZ_BAAACR010000002.1"/>
</dbReference>
<sequence>MNVISKAAAACLLIVSTCAAGCGQVHIGTMDRERVQQEAPQIKAVVAEANEKLMEAQKEAQAKFEANPNMTTEEAQQLQMETQRKMAGLNQMYMIQYEQKLNVAVQDIVKAKELDIVLDAGTAQTPTVFAGGVDITDEVIGKLQ</sequence>
<dbReference type="Pfam" id="PF03938">
    <property type="entry name" value="OmpH"/>
    <property type="match status" value="1"/>
</dbReference>
<accession>A0ABP3CFN4</accession>
<dbReference type="EMBL" id="BAAACR010000002">
    <property type="protein sequence ID" value="GAA0203003.1"/>
    <property type="molecule type" value="Genomic_DNA"/>
</dbReference>
<keyword evidence="4" id="KW-1185">Reference proteome</keyword>
<evidence type="ECO:0000313" key="4">
    <source>
        <dbReference type="Proteomes" id="UP001500399"/>
    </source>
</evidence>
<dbReference type="Proteomes" id="UP001500399">
    <property type="component" value="Unassembled WGS sequence"/>
</dbReference>
<name>A0ABP3CFN4_9FIRM</name>
<keyword evidence="2" id="KW-0732">Signal</keyword>
<feature type="chain" id="PRO_5046573795" description="Outer membrane protein" evidence="2">
    <location>
        <begin position="21"/>
        <end position="144"/>
    </location>
</feature>
<dbReference type="InterPro" id="IPR005632">
    <property type="entry name" value="Chaperone_Skp"/>
</dbReference>
<evidence type="ECO:0008006" key="5">
    <source>
        <dbReference type="Google" id="ProtNLM"/>
    </source>
</evidence>